<evidence type="ECO:0000313" key="10">
    <source>
        <dbReference type="WBParaSite" id="ACRNAN_scaffold6164.g10910.t1"/>
    </source>
</evidence>
<evidence type="ECO:0000256" key="6">
    <source>
        <dbReference type="SAM" id="Coils"/>
    </source>
</evidence>
<feature type="compositionally biased region" description="Polar residues" evidence="7">
    <location>
        <begin position="440"/>
        <end position="452"/>
    </location>
</feature>
<feature type="compositionally biased region" description="Low complexity" evidence="7">
    <location>
        <begin position="55"/>
        <end position="83"/>
    </location>
</feature>
<dbReference type="GO" id="GO:0005634">
    <property type="term" value="C:nucleus"/>
    <property type="evidence" value="ECO:0007669"/>
    <property type="project" value="UniProtKB-SubCell"/>
</dbReference>
<keyword evidence="4" id="KW-0804">Transcription</keyword>
<evidence type="ECO:0000256" key="4">
    <source>
        <dbReference type="ARBA" id="ARBA00023163"/>
    </source>
</evidence>
<keyword evidence="2" id="KW-0805">Transcription regulation</keyword>
<evidence type="ECO:0000313" key="9">
    <source>
        <dbReference type="Proteomes" id="UP000887540"/>
    </source>
</evidence>
<dbReference type="GO" id="GO:0046983">
    <property type="term" value="F:protein dimerization activity"/>
    <property type="evidence" value="ECO:0007669"/>
    <property type="project" value="InterPro"/>
</dbReference>
<feature type="coiled-coil region" evidence="6">
    <location>
        <begin position="608"/>
        <end position="642"/>
    </location>
</feature>
<sequence>MQCGNADIMQPGLLSLQPSIEEILMSEYQFPDFQSQDDGYGMDTMESPTTPMPPSQSRQQQRQQQQQQQQQAQNSQMQSSYSSREYDAAHMLVNYSNQPRQRYSSEPTMSPQPPRQSPSVPPTNPNIATQPLFSVAVQPLFSQAQPLYSQAIYEPVRTTPNPITTRNSYMDAQNTVQNGQPFFERSRQPMTPNTNDYVPQILAAAGISSGATMTSLTSIGPTFSMSTSVAPFQIPNNNLAFRSQPGISNIVSQPQSSQQQWWMNLQTQPSQQIQYQQPERRTFQTLQNVQTSPLQSPDASSSNPPSFRQQIPQPQGLVPSQLLLQQPQQPQKIATKDAQYQYSPSLNLSQYLTPQSAQQIQSSLTNILTNNSSPFYSPSASTSTPLDEARQMPPPKLPRHNQPQVAAVKNPSDLYNRPLISIATSGSISPPTTLDARPNIPNSMLLSPTESFSAPKPLSSAPVPQRRSSLTTALTTPLQETIATQEYAKRSPPPQLETTPISPEQPSGSSVLLDMPIKSESPFSGATMMEPKKLIPSGSKRRSSKSVPADSTLHPEERKRILHLHAEKNRRCALKDGFDQLLNAIPAIDEAGIKATNAVVLNHAATYIRGLKDEQEERNQEIDAMKEKINGINAKIALLQSNLPSNRRASTSTTPSMTNQIEQFSERYTKDRSRRDYRFWLMSQMMRPLVQSFAAEIHQDQHSPERVLSSAREWLNRHWNAAELRPLASEMLLYLATETGALTNPNALSEHIIKEINKPS</sequence>
<dbReference type="GO" id="GO:0000978">
    <property type="term" value="F:RNA polymerase II cis-regulatory region sequence-specific DNA binding"/>
    <property type="evidence" value="ECO:0007669"/>
    <property type="project" value="TreeGrafter"/>
</dbReference>
<dbReference type="InterPro" id="IPR052207">
    <property type="entry name" value="Max-like/E-box_TFs"/>
</dbReference>
<feature type="region of interest" description="Disordered" evidence="7">
    <location>
        <begin position="32"/>
        <end position="83"/>
    </location>
</feature>
<organism evidence="9 10">
    <name type="scientific">Acrobeloides nanus</name>
    <dbReference type="NCBI Taxonomy" id="290746"/>
    <lineage>
        <taxon>Eukaryota</taxon>
        <taxon>Metazoa</taxon>
        <taxon>Ecdysozoa</taxon>
        <taxon>Nematoda</taxon>
        <taxon>Chromadorea</taxon>
        <taxon>Rhabditida</taxon>
        <taxon>Tylenchina</taxon>
        <taxon>Cephalobomorpha</taxon>
        <taxon>Cephaloboidea</taxon>
        <taxon>Cephalobidae</taxon>
        <taxon>Acrobeloides</taxon>
    </lineage>
</organism>
<dbReference type="SMART" id="SM00353">
    <property type="entry name" value="HLH"/>
    <property type="match status" value="1"/>
</dbReference>
<dbReference type="Proteomes" id="UP000887540">
    <property type="component" value="Unplaced"/>
</dbReference>
<dbReference type="PANTHER" id="PTHR15741">
    <property type="entry name" value="BASIC HELIX-LOOP-HELIX ZIP TRANSCRIPTION FACTOR"/>
    <property type="match status" value="1"/>
</dbReference>
<feature type="region of interest" description="Disordered" evidence="7">
    <location>
        <begin position="288"/>
        <end position="313"/>
    </location>
</feature>
<dbReference type="PROSITE" id="PS50888">
    <property type="entry name" value="BHLH"/>
    <property type="match status" value="1"/>
</dbReference>
<comment type="subcellular location">
    <subcellularLocation>
        <location evidence="1">Nucleus</location>
    </subcellularLocation>
</comment>
<feature type="region of interest" description="Disordered" evidence="7">
    <location>
        <begin position="429"/>
        <end position="558"/>
    </location>
</feature>
<dbReference type="Pfam" id="PF00010">
    <property type="entry name" value="HLH"/>
    <property type="match status" value="1"/>
</dbReference>
<evidence type="ECO:0000256" key="2">
    <source>
        <dbReference type="ARBA" id="ARBA00023015"/>
    </source>
</evidence>
<evidence type="ECO:0000256" key="7">
    <source>
        <dbReference type="SAM" id="MobiDB-lite"/>
    </source>
</evidence>
<evidence type="ECO:0000256" key="5">
    <source>
        <dbReference type="ARBA" id="ARBA00023242"/>
    </source>
</evidence>
<evidence type="ECO:0000256" key="1">
    <source>
        <dbReference type="ARBA" id="ARBA00004123"/>
    </source>
</evidence>
<protein>
    <submittedName>
        <fullName evidence="10">BHLH domain-containing protein</fullName>
    </submittedName>
</protein>
<dbReference type="Gene3D" id="4.10.280.10">
    <property type="entry name" value="Helix-loop-helix DNA-binding domain"/>
    <property type="match status" value="1"/>
</dbReference>
<keyword evidence="5" id="KW-0539">Nucleus</keyword>
<feature type="region of interest" description="Disordered" evidence="7">
    <location>
        <begin position="100"/>
        <end position="127"/>
    </location>
</feature>
<dbReference type="InterPro" id="IPR011598">
    <property type="entry name" value="bHLH_dom"/>
</dbReference>
<feature type="compositionally biased region" description="Low complexity" evidence="7">
    <location>
        <begin position="370"/>
        <end position="385"/>
    </location>
</feature>
<feature type="region of interest" description="Disordered" evidence="7">
    <location>
        <begin position="370"/>
        <end position="402"/>
    </location>
</feature>
<keyword evidence="6" id="KW-0175">Coiled coil</keyword>
<proteinExistence type="predicted"/>
<dbReference type="SUPFAM" id="SSF47459">
    <property type="entry name" value="HLH, helix-loop-helix DNA-binding domain"/>
    <property type="match status" value="1"/>
</dbReference>
<keyword evidence="3" id="KW-0238">DNA-binding</keyword>
<dbReference type="WBParaSite" id="ACRNAN_scaffold6164.g10910.t1">
    <property type="protein sequence ID" value="ACRNAN_scaffold6164.g10910.t1"/>
    <property type="gene ID" value="ACRNAN_scaffold6164.g10910"/>
</dbReference>
<feature type="domain" description="BHLH" evidence="8">
    <location>
        <begin position="558"/>
        <end position="611"/>
    </location>
</feature>
<feature type="compositionally biased region" description="Polar residues" evidence="7">
    <location>
        <begin position="288"/>
        <end position="311"/>
    </location>
</feature>
<evidence type="ECO:0000256" key="3">
    <source>
        <dbReference type="ARBA" id="ARBA00023125"/>
    </source>
</evidence>
<evidence type="ECO:0000259" key="8">
    <source>
        <dbReference type="PROSITE" id="PS50888"/>
    </source>
</evidence>
<accession>A0A914E8R1</accession>
<dbReference type="PANTHER" id="PTHR15741:SF37">
    <property type="entry name" value="LD38259P"/>
    <property type="match status" value="1"/>
</dbReference>
<reference evidence="10" key="1">
    <citation type="submission" date="2022-11" db="UniProtKB">
        <authorList>
            <consortium name="WormBaseParasite"/>
        </authorList>
    </citation>
    <scope>IDENTIFICATION</scope>
</reference>
<name>A0A914E8R1_9BILA</name>
<keyword evidence="9" id="KW-1185">Reference proteome</keyword>
<feature type="compositionally biased region" description="Polar residues" evidence="7">
    <location>
        <begin position="496"/>
        <end position="510"/>
    </location>
</feature>
<feature type="compositionally biased region" description="Polar residues" evidence="7">
    <location>
        <begin position="466"/>
        <end position="484"/>
    </location>
</feature>
<dbReference type="AlphaFoldDB" id="A0A914E8R1"/>
<feature type="compositionally biased region" description="Pro residues" evidence="7">
    <location>
        <begin position="110"/>
        <end position="124"/>
    </location>
</feature>
<dbReference type="InterPro" id="IPR036638">
    <property type="entry name" value="HLH_DNA-bd_sf"/>
</dbReference>
<dbReference type="GO" id="GO:0000981">
    <property type="term" value="F:DNA-binding transcription factor activity, RNA polymerase II-specific"/>
    <property type="evidence" value="ECO:0007669"/>
    <property type="project" value="TreeGrafter"/>
</dbReference>